<accession>A0A1Y1X4B4</accession>
<comment type="caution">
    <text evidence="1">The sequence shown here is derived from an EMBL/GenBank/DDBJ whole genome shotgun (WGS) entry which is preliminary data.</text>
</comment>
<keyword evidence="2" id="KW-1185">Reference proteome</keyword>
<sequence>MDNKLNDINTINTQILEFLYYESISLTISYAENYLLSIQDKNSDNVTEDKKYKDKKKIDDINIVIKSYLDTQKIVFTEDLLKKGKLCSLVSLVFNLSSHREMTIELNGIVKRPVSMITKAVFNEYQNHEIFSLITIQKLKYYSCKKNEIIKELENSTMEEILPELNETFI</sequence>
<dbReference type="OrthoDB" id="10356839at2759"/>
<reference evidence="1 2" key="1">
    <citation type="submission" date="2016-08" db="EMBL/GenBank/DDBJ databases">
        <title>A Parts List for Fungal Cellulosomes Revealed by Comparative Genomics.</title>
        <authorList>
            <consortium name="DOE Joint Genome Institute"/>
            <person name="Haitjema C.H."/>
            <person name="Gilmore S.P."/>
            <person name="Henske J.K."/>
            <person name="Solomon K.V."/>
            <person name="De Groot R."/>
            <person name="Kuo A."/>
            <person name="Mondo S.J."/>
            <person name="Salamov A.A."/>
            <person name="Labutti K."/>
            <person name="Zhao Z."/>
            <person name="Chiniquy J."/>
            <person name="Barry K."/>
            <person name="Brewer H.M."/>
            <person name="Purvine S.O."/>
            <person name="Wright A.T."/>
            <person name="Boxma B."/>
            <person name="Van Alen T."/>
            <person name="Hackstein J.H."/>
            <person name="Baker S.E."/>
            <person name="Grigoriev I.V."/>
            <person name="O'Malley M.A."/>
        </authorList>
    </citation>
    <scope>NUCLEOTIDE SEQUENCE [LARGE SCALE GENOMIC DNA]</scope>
    <source>
        <strain evidence="1 2">S4</strain>
    </source>
</reference>
<dbReference type="AlphaFoldDB" id="A0A1Y1X4B4"/>
<reference evidence="1 2" key="2">
    <citation type="submission" date="2016-08" db="EMBL/GenBank/DDBJ databases">
        <title>Pervasive Adenine N6-methylation of Active Genes in Fungi.</title>
        <authorList>
            <consortium name="DOE Joint Genome Institute"/>
            <person name="Mondo S.J."/>
            <person name="Dannebaum R.O."/>
            <person name="Kuo R.C."/>
            <person name="Labutti K."/>
            <person name="Haridas S."/>
            <person name="Kuo A."/>
            <person name="Salamov A."/>
            <person name="Ahrendt S.R."/>
            <person name="Lipzen A."/>
            <person name="Sullivan W."/>
            <person name="Andreopoulos W.B."/>
            <person name="Clum A."/>
            <person name="Lindquist E."/>
            <person name="Daum C."/>
            <person name="Ramamoorthy G.K."/>
            <person name="Gryganskyi A."/>
            <person name="Culley D."/>
            <person name="Magnuson J.K."/>
            <person name="James T.Y."/>
            <person name="O'Malley M.A."/>
            <person name="Stajich J.E."/>
            <person name="Spatafora J.W."/>
            <person name="Visel A."/>
            <person name="Grigoriev I.V."/>
        </authorList>
    </citation>
    <scope>NUCLEOTIDE SEQUENCE [LARGE SCALE GENOMIC DNA]</scope>
    <source>
        <strain evidence="1 2">S4</strain>
    </source>
</reference>
<dbReference type="Proteomes" id="UP000193944">
    <property type="component" value="Unassembled WGS sequence"/>
</dbReference>
<name>A0A1Y1X4B4_9FUNG</name>
<dbReference type="EMBL" id="MCFG01000139">
    <property type="protein sequence ID" value="ORX80657.1"/>
    <property type="molecule type" value="Genomic_DNA"/>
</dbReference>
<proteinExistence type="predicted"/>
<gene>
    <name evidence="1" type="ORF">BCR32DRAFT_245472</name>
</gene>
<organism evidence="1 2">
    <name type="scientific">Anaeromyces robustus</name>
    <dbReference type="NCBI Taxonomy" id="1754192"/>
    <lineage>
        <taxon>Eukaryota</taxon>
        <taxon>Fungi</taxon>
        <taxon>Fungi incertae sedis</taxon>
        <taxon>Chytridiomycota</taxon>
        <taxon>Chytridiomycota incertae sedis</taxon>
        <taxon>Neocallimastigomycetes</taxon>
        <taxon>Neocallimastigales</taxon>
        <taxon>Neocallimastigaceae</taxon>
        <taxon>Anaeromyces</taxon>
    </lineage>
</organism>
<protein>
    <submittedName>
        <fullName evidence="1">Uncharacterized protein</fullName>
    </submittedName>
</protein>
<evidence type="ECO:0000313" key="1">
    <source>
        <dbReference type="EMBL" id="ORX80657.1"/>
    </source>
</evidence>
<evidence type="ECO:0000313" key="2">
    <source>
        <dbReference type="Proteomes" id="UP000193944"/>
    </source>
</evidence>